<evidence type="ECO:0000256" key="14">
    <source>
        <dbReference type="ARBA" id="ARBA00023303"/>
    </source>
</evidence>
<evidence type="ECO:0000256" key="6">
    <source>
        <dbReference type="ARBA" id="ARBA00022989"/>
    </source>
</evidence>
<evidence type="ECO:0000256" key="13">
    <source>
        <dbReference type="ARBA" id="ARBA00023286"/>
    </source>
</evidence>
<proteinExistence type="inferred from homology"/>
<dbReference type="EMBL" id="JAKKPZ010000445">
    <property type="protein sequence ID" value="KAI1695070.1"/>
    <property type="molecule type" value="Genomic_DNA"/>
</dbReference>
<evidence type="ECO:0000256" key="8">
    <source>
        <dbReference type="ARBA" id="ARBA00023065"/>
    </source>
</evidence>
<keyword evidence="11" id="KW-0325">Glycoprotein</keyword>
<dbReference type="PANTHER" id="PTHR18966">
    <property type="entry name" value="IONOTROPIC GLUTAMATE RECEPTOR"/>
    <property type="match status" value="1"/>
</dbReference>
<feature type="binding site" evidence="16">
    <location>
        <position position="762"/>
    </location>
    <ligand>
        <name>L-glutamate</name>
        <dbReference type="ChEBI" id="CHEBI:29985"/>
    </ligand>
</feature>
<feature type="binding site" evidence="16">
    <location>
        <position position="805"/>
    </location>
    <ligand>
        <name>L-glutamate</name>
        <dbReference type="ChEBI" id="CHEBI:29985"/>
    </ligand>
</feature>
<dbReference type="GO" id="GO:0038023">
    <property type="term" value="F:signaling receptor activity"/>
    <property type="evidence" value="ECO:0007669"/>
    <property type="project" value="InterPro"/>
</dbReference>
<feature type="site" description="Crucial to convey clamshell closure to channel opening" evidence="17">
    <location>
        <position position="737"/>
    </location>
</feature>
<dbReference type="Proteomes" id="UP001201812">
    <property type="component" value="Unassembled WGS sequence"/>
</dbReference>
<evidence type="ECO:0000259" key="20">
    <source>
        <dbReference type="SMART" id="SM00079"/>
    </source>
</evidence>
<protein>
    <submittedName>
        <fullName evidence="21">Ligand-gated ion channel domain-containing protein</fullName>
    </submittedName>
</protein>
<dbReference type="InterPro" id="IPR028082">
    <property type="entry name" value="Peripla_BP_I"/>
</dbReference>
<evidence type="ECO:0000256" key="4">
    <source>
        <dbReference type="ARBA" id="ARBA00022475"/>
    </source>
</evidence>
<evidence type="ECO:0000256" key="17">
    <source>
        <dbReference type="PIRSR" id="PIRSR601508-2"/>
    </source>
</evidence>
<feature type="site" description="Interaction with the cone snail toxin Con-ikot-ikot" evidence="17">
    <location>
        <position position="767"/>
    </location>
</feature>
<dbReference type="GO" id="GO:0045211">
    <property type="term" value="C:postsynaptic membrane"/>
    <property type="evidence" value="ECO:0007669"/>
    <property type="project" value="UniProtKB-SubCell"/>
</dbReference>
<dbReference type="InterPro" id="IPR001320">
    <property type="entry name" value="Iontro_rcpt_C"/>
</dbReference>
<keyword evidence="8" id="KW-0406">Ion transport</keyword>
<dbReference type="SUPFAM" id="SSF53822">
    <property type="entry name" value="Periplasmic binding protein-like I"/>
    <property type="match status" value="1"/>
</dbReference>
<comment type="subcellular location">
    <subcellularLocation>
        <location evidence="1">Cell membrane</location>
        <topology evidence="1">Multi-pass membrane protein</topology>
    </subcellularLocation>
    <subcellularLocation>
        <location evidence="15">Postsynaptic cell membrane</location>
    </subcellularLocation>
</comment>
<keyword evidence="6 18" id="KW-1133">Transmembrane helix</keyword>
<keyword evidence="12" id="KW-0628">Postsynaptic cell membrane</keyword>
<feature type="transmembrane region" description="Helical" evidence="18">
    <location>
        <begin position="704"/>
        <end position="730"/>
    </location>
</feature>
<dbReference type="Pfam" id="PF00060">
    <property type="entry name" value="Lig_chan"/>
    <property type="match status" value="1"/>
</dbReference>
<dbReference type="Gene3D" id="3.40.50.2300">
    <property type="match status" value="3"/>
</dbReference>
<dbReference type="GO" id="GO:0015276">
    <property type="term" value="F:ligand-gated monoatomic ion channel activity"/>
    <property type="evidence" value="ECO:0007669"/>
    <property type="project" value="InterPro"/>
</dbReference>
<evidence type="ECO:0000256" key="1">
    <source>
        <dbReference type="ARBA" id="ARBA00004651"/>
    </source>
</evidence>
<keyword evidence="3" id="KW-0813">Transport</keyword>
<dbReference type="SUPFAM" id="SSF53850">
    <property type="entry name" value="Periplasmic binding protein-like II"/>
    <property type="match status" value="1"/>
</dbReference>
<evidence type="ECO:0000256" key="16">
    <source>
        <dbReference type="PIRSR" id="PIRSR601508-1"/>
    </source>
</evidence>
<dbReference type="FunFam" id="3.40.190.10:FF:000010">
    <property type="entry name" value="glutamate receptor ionotropic, NMDA 1 isoform X1"/>
    <property type="match status" value="1"/>
</dbReference>
<evidence type="ECO:0000256" key="5">
    <source>
        <dbReference type="ARBA" id="ARBA00022692"/>
    </source>
</evidence>
<evidence type="ECO:0000256" key="11">
    <source>
        <dbReference type="ARBA" id="ARBA00023180"/>
    </source>
</evidence>
<evidence type="ECO:0000256" key="19">
    <source>
        <dbReference type="SAM" id="SignalP"/>
    </source>
</evidence>
<evidence type="ECO:0000256" key="7">
    <source>
        <dbReference type="ARBA" id="ARBA00023018"/>
    </source>
</evidence>
<dbReference type="AlphaFoldDB" id="A0AAD4MJ44"/>
<keyword evidence="22" id="KW-1185">Reference proteome</keyword>
<keyword evidence="19" id="KW-0732">Signal</keyword>
<evidence type="ECO:0000313" key="21">
    <source>
        <dbReference type="EMBL" id="KAI1695070.1"/>
    </source>
</evidence>
<sequence length="862" mass="96167">MNSLKYVFVLFLLCITFVTILCEESSLSSSPSPFVTQSVDNPDNKILVNTRKITLLVEVDNGRRGSIHKNVQNAIDELIANSDDEVRNLSLIADIILLNISVDDENEVNRLQITRDIVCTHLLNRSSVVILVQKAGESRSSIRAAFSAAAYALGFYHVPTIGVGIQDVEFSKKNLYPSYLSTSPPFSHEALVVIKLLTKLHYRQVIVLVVEGDLNGQEFMTHFEELRIANKIHVQAYVELIMNDSLPSQIAKEFAETTANTVVLCAKRANSEKIFTAAAGFTGSGRLWIVNEASGSAKNIPNGFLSVRLRQSANSALRDALMVARDGTNYLSGVTAQPPSGCTKIGISDPWTSKIGDEFYRSLISTTFRGDTNPIKFNERGERIAIAYDILNFRQGGRWITVGHMSEQSGLHVDESSIRWPGGGMDKPMEITLPKHLRAVAVPDPPFVYTVPVGAPRKCATYEVFSIDDVEVAGPWYPCPMTKEDGAIEMFCCAGFAIDLLSNLSKPEVRILFRDKLNSSIHMGFTFDIHLNETYGTVLLDNSQEGEEANLVNGVAARRGYVLSGLIGELANDMADLAIGAFSINPERERYIDFSEPWHYHGIQILEKWDVNLKKPRDSPMESFLQPLKSSLWTALVASVFLVGCCIFFLDMKSPFDRFYVEDLFFGREQDTRVSFEEAMWFVWGVLLNSGVCEKTPRSFSARVLGLVWCGFCMIMVASYTANLAAFLVLDQPERSLSGVTDARLRNPSANFSYATVAHTNTYQYFKRHVELSTMFRKMEGHNVRTPREGIQALLNGTLGAFIWDSVRLDFEAARNCELRTRGALFGRSAYGVGLQKHSPWTPHITAAILRLAESRLLVFWH</sequence>
<feature type="transmembrane region" description="Helical" evidence="18">
    <location>
        <begin position="631"/>
        <end position="650"/>
    </location>
</feature>
<dbReference type="Pfam" id="PF01094">
    <property type="entry name" value="ANF_receptor"/>
    <property type="match status" value="1"/>
</dbReference>
<dbReference type="InterPro" id="IPR019594">
    <property type="entry name" value="Glu/Gly-bd"/>
</dbReference>
<comment type="caution">
    <text evidence="21">The sequence shown here is derived from an EMBL/GenBank/DDBJ whole genome shotgun (WGS) entry which is preliminary data.</text>
</comment>
<evidence type="ECO:0000256" key="3">
    <source>
        <dbReference type="ARBA" id="ARBA00022448"/>
    </source>
</evidence>
<dbReference type="PRINTS" id="PR00177">
    <property type="entry name" value="NMDARECEPTOR"/>
</dbReference>
<dbReference type="Gene3D" id="1.10.287.70">
    <property type="match status" value="1"/>
</dbReference>
<dbReference type="InterPro" id="IPR001508">
    <property type="entry name" value="Iono_Glu_rcpt_met"/>
</dbReference>
<feature type="signal peptide" evidence="19">
    <location>
        <begin position="1"/>
        <end position="22"/>
    </location>
</feature>
<evidence type="ECO:0000256" key="10">
    <source>
        <dbReference type="ARBA" id="ARBA00023170"/>
    </source>
</evidence>
<comment type="similarity">
    <text evidence="2">Belongs to the glutamate-gated ion channel (TC 1.A.10.1) family.</text>
</comment>
<gene>
    <name evidence="21" type="ORF">DdX_19786</name>
</gene>
<evidence type="ECO:0000256" key="18">
    <source>
        <dbReference type="SAM" id="Phobius"/>
    </source>
</evidence>
<keyword evidence="9 18" id="KW-0472">Membrane</keyword>
<dbReference type="InterPro" id="IPR001828">
    <property type="entry name" value="ANF_lig-bd_rcpt"/>
</dbReference>
<dbReference type="SMART" id="SM00079">
    <property type="entry name" value="PBPe"/>
    <property type="match status" value="1"/>
</dbReference>
<keyword evidence="5 18" id="KW-0812">Transmembrane</keyword>
<evidence type="ECO:0000256" key="15">
    <source>
        <dbReference type="ARBA" id="ARBA00034100"/>
    </source>
</evidence>
<evidence type="ECO:0000256" key="12">
    <source>
        <dbReference type="ARBA" id="ARBA00023257"/>
    </source>
</evidence>
<organism evidence="21 22">
    <name type="scientific">Ditylenchus destructor</name>
    <dbReference type="NCBI Taxonomy" id="166010"/>
    <lineage>
        <taxon>Eukaryota</taxon>
        <taxon>Metazoa</taxon>
        <taxon>Ecdysozoa</taxon>
        <taxon>Nematoda</taxon>
        <taxon>Chromadorea</taxon>
        <taxon>Rhabditida</taxon>
        <taxon>Tylenchina</taxon>
        <taxon>Tylenchomorpha</taxon>
        <taxon>Sphaerularioidea</taxon>
        <taxon>Anguinidae</taxon>
        <taxon>Anguininae</taxon>
        <taxon>Ditylenchus</taxon>
    </lineage>
</organism>
<feature type="chain" id="PRO_5042119055" evidence="19">
    <location>
        <begin position="23"/>
        <end position="862"/>
    </location>
</feature>
<keyword evidence="4" id="KW-1003">Cell membrane</keyword>
<feature type="domain" description="Ionotropic glutamate receptor C-terminal" evidence="20">
    <location>
        <begin position="469"/>
        <end position="862"/>
    </location>
</feature>
<keyword evidence="13" id="KW-1071">Ligand-gated ion channel</keyword>
<keyword evidence="14" id="KW-0407">Ion channel</keyword>
<name>A0AAD4MJ44_9BILA</name>
<evidence type="ECO:0000256" key="9">
    <source>
        <dbReference type="ARBA" id="ARBA00023136"/>
    </source>
</evidence>
<keyword evidence="7" id="KW-0770">Synapse</keyword>
<feature type="binding site" evidence="16">
    <location>
        <position position="583"/>
    </location>
    <ligand>
        <name>L-glutamate</name>
        <dbReference type="ChEBI" id="CHEBI:29985"/>
    </ligand>
</feature>
<evidence type="ECO:0000313" key="22">
    <source>
        <dbReference type="Proteomes" id="UP001201812"/>
    </source>
</evidence>
<accession>A0AAD4MJ44</accession>
<dbReference type="InterPro" id="IPR015683">
    <property type="entry name" value="Ionotropic_Glu_rcpt"/>
</dbReference>
<keyword evidence="10" id="KW-0675">Receptor</keyword>
<dbReference type="Gene3D" id="3.40.190.10">
    <property type="entry name" value="Periplasmic binding protein-like II"/>
    <property type="match status" value="1"/>
</dbReference>
<evidence type="ECO:0000256" key="2">
    <source>
        <dbReference type="ARBA" id="ARBA00008685"/>
    </source>
</evidence>
<dbReference type="Pfam" id="PF10613">
    <property type="entry name" value="Lig_chan-Glu_bd"/>
    <property type="match status" value="1"/>
</dbReference>
<reference evidence="21" key="1">
    <citation type="submission" date="2022-01" db="EMBL/GenBank/DDBJ databases">
        <title>Genome Sequence Resource for Two Populations of Ditylenchus destructor, the Migratory Endoparasitic Phytonematode.</title>
        <authorList>
            <person name="Zhang H."/>
            <person name="Lin R."/>
            <person name="Xie B."/>
        </authorList>
    </citation>
    <scope>NUCLEOTIDE SEQUENCE</scope>
    <source>
        <strain evidence="21">BazhouSP</strain>
    </source>
</reference>
<feature type="binding site" evidence="16">
    <location>
        <position position="588"/>
    </location>
    <ligand>
        <name>L-glutamate</name>
        <dbReference type="ChEBI" id="CHEBI:29985"/>
    </ligand>
</feature>